<keyword evidence="5 7" id="KW-0378">Hydrolase</keyword>
<comment type="subcellular location">
    <subcellularLocation>
        <location evidence="7">Cytoplasm</location>
    </subcellularLocation>
</comment>
<dbReference type="RefSeq" id="WP_183213701.1">
    <property type="nucleotide sequence ID" value="NZ_JACHOR010000004.1"/>
</dbReference>
<dbReference type="GO" id="GO:0005737">
    <property type="term" value="C:cytoplasm"/>
    <property type="evidence" value="ECO:0007669"/>
    <property type="project" value="UniProtKB-SubCell"/>
</dbReference>
<proteinExistence type="inferred from homology"/>
<evidence type="ECO:0000256" key="2">
    <source>
        <dbReference type="ARBA" id="ARBA00022722"/>
    </source>
</evidence>
<keyword evidence="7" id="KW-0963">Cytoplasm</keyword>
<keyword evidence="7" id="KW-0698">rRNA processing</keyword>
<dbReference type="GO" id="GO:0004222">
    <property type="term" value="F:metalloendopeptidase activity"/>
    <property type="evidence" value="ECO:0007669"/>
    <property type="project" value="InterPro"/>
</dbReference>
<dbReference type="SUPFAM" id="SSF55486">
    <property type="entry name" value="Metalloproteases ('zincins'), catalytic domain"/>
    <property type="match status" value="1"/>
</dbReference>
<accession>A0A7W9CJQ0</accession>
<dbReference type="HAMAP" id="MF_00009">
    <property type="entry name" value="Endoribonucl_YbeY"/>
    <property type="match status" value="1"/>
</dbReference>
<comment type="cofactor">
    <cofactor evidence="7">
        <name>Zn(2+)</name>
        <dbReference type="ChEBI" id="CHEBI:29105"/>
    </cofactor>
    <text evidence="7">Binds 1 zinc ion.</text>
</comment>
<sequence length="158" mass="16711">MNAALEIDVDVEDTNWTSTVPDVEACVMRAAQAAADGSDGSIAILLTDDDTVRDLNARFRDKDRPTNVLSFPGADMPMPGSAPHLGDIVLAYGVCAAEAVAQSKTLSSHLTHLVVHGVLHLLGRDHGTDPEAEAMEAEEKTILAALGIADPYVLIDDH</sequence>
<dbReference type="Proteomes" id="UP000545037">
    <property type="component" value="Unassembled WGS sequence"/>
</dbReference>
<dbReference type="GO" id="GO:0006364">
    <property type="term" value="P:rRNA processing"/>
    <property type="evidence" value="ECO:0007669"/>
    <property type="project" value="UniProtKB-UniRule"/>
</dbReference>
<reference evidence="8 9" key="1">
    <citation type="submission" date="2020-08" db="EMBL/GenBank/DDBJ databases">
        <title>Genomic Encyclopedia of Type Strains, Phase IV (KMG-IV): sequencing the most valuable type-strain genomes for metagenomic binning, comparative biology and taxonomic classification.</title>
        <authorList>
            <person name="Goeker M."/>
        </authorList>
    </citation>
    <scope>NUCLEOTIDE SEQUENCE [LARGE SCALE GENOMIC DNA]</scope>
    <source>
        <strain evidence="8 9">DSM 4737</strain>
    </source>
</reference>
<comment type="caution">
    <text evidence="8">The sequence shown here is derived from an EMBL/GenBank/DDBJ whole genome shotgun (WGS) entry which is preliminary data.</text>
</comment>
<name>A0A7W9CJQ0_9CAUL</name>
<dbReference type="InterPro" id="IPR002036">
    <property type="entry name" value="YbeY"/>
</dbReference>
<dbReference type="Gene3D" id="3.40.390.30">
    <property type="entry name" value="Metalloproteases ('zincins'), catalytic domain"/>
    <property type="match status" value="1"/>
</dbReference>
<dbReference type="Pfam" id="PF02130">
    <property type="entry name" value="YbeY"/>
    <property type="match status" value="1"/>
</dbReference>
<evidence type="ECO:0000313" key="8">
    <source>
        <dbReference type="EMBL" id="MBB5746721.1"/>
    </source>
</evidence>
<feature type="binding site" evidence="7">
    <location>
        <position position="116"/>
    </location>
    <ligand>
        <name>Zn(2+)</name>
        <dbReference type="ChEBI" id="CHEBI:29105"/>
        <note>catalytic</note>
    </ligand>
</feature>
<keyword evidence="9" id="KW-1185">Reference proteome</keyword>
<organism evidence="8 9">
    <name type="scientific">Brevundimonas variabilis</name>
    <dbReference type="NCBI Taxonomy" id="74312"/>
    <lineage>
        <taxon>Bacteria</taxon>
        <taxon>Pseudomonadati</taxon>
        <taxon>Pseudomonadota</taxon>
        <taxon>Alphaproteobacteria</taxon>
        <taxon>Caulobacterales</taxon>
        <taxon>Caulobacteraceae</taxon>
        <taxon>Brevundimonas</taxon>
    </lineage>
</organism>
<dbReference type="NCBIfam" id="TIGR00043">
    <property type="entry name" value="rRNA maturation RNase YbeY"/>
    <property type="match status" value="1"/>
</dbReference>
<dbReference type="GO" id="GO:0004521">
    <property type="term" value="F:RNA endonuclease activity"/>
    <property type="evidence" value="ECO:0007669"/>
    <property type="project" value="UniProtKB-UniRule"/>
</dbReference>
<dbReference type="InterPro" id="IPR023091">
    <property type="entry name" value="MetalPrtase_cat_dom_sf_prd"/>
</dbReference>
<evidence type="ECO:0000256" key="5">
    <source>
        <dbReference type="ARBA" id="ARBA00022801"/>
    </source>
</evidence>
<evidence type="ECO:0000313" key="9">
    <source>
        <dbReference type="Proteomes" id="UP000545037"/>
    </source>
</evidence>
<keyword evidence="7" id="KW-0690">Ribosome biogenesis</keyword>
<keyword evidence="6 7" id="KW-0862">Zinc</keyword>
<dbReference type="PANTHER" id="PTHR46986">
    <property type="entry name" value="ENDORIBONUCLEASE YBEY, CHLOROPLASTIC"/>
    <property type="match status" value="1"/>
</dbReference>
<evidence type="ECO:0000256" key="3">
    <source>
        <dbReference type="ARBA" id="ARBA00022723"/>
    </source>
</evidence>
<keyword evidence="4 7" id="KW-0255">Endonuclease</keyword>
<comment type="similarity">
    <text evidence="1 7">Belongs to the endoribonuclease YbeY family.</text>
</comment>
<protein>
    <recommendedName>
        <fullName evidence="7">Endoribonuclease YbeY</fullName>
        <ecNumber evidence="7">3.1.-.-</ecNumber>
    </recommendedName>
</protein>
<keyword evidence="3 7" id="KW-0479">Metal-binding</keyword>
<dbReference type="GO" id="GO:0008270">
    <property type="term" value="F:zinc ion binding"/>
    <property type="evidence" value="ECO:0007669"/>
    <property type="project" value="UniProtKB-UniRule"/>
</dbReference>
<dbReference type="EMBL" id="JACHOR010000004">
    <property type="protein sequence ID" value="MBB5746721.1"/>
    <property type="molecule type" value="Genomic_DNA"/>
</dbReference>
<evidence type="ECO:0000256" key="1">
    <source>
        <dbReference type="ARBA" id="ARBA00010875"/>
    </source>
</evidence>
<dbReference type="EC" id="3.1.-.-" evidence="7"/>
<dbReference type="AlphaFoldDB" id="A0A7W9CJQ0"/>
<feature type="binding site" evidence="7">
    <location>
        <position position="120"/>
    </location>
    <ligand>
        <name>Zn(2+)</name>
        <dbReference type="ChEBI" id="CHEBI:29105"/>
        <note>catalytic</note>
    </ligand>
</feature>
<dbReference type="PANTHER" id="PTHR46986:SF1">
    <property type="entry name" value="ENDORIBONUCLEASE YBEY, CHLOROPLASTIC"/>
    <property type="match status" value="1"/>
</dbReference>
<evidence type="ECO:0000256" key="7">
    <source>
        <dbReference type="HAMAP-Rule" id="MF_00009"/>
    </source>
</evidence>
<evidence type="ECO:0000256" key="6">
    <source>
        <dbReference type="ARBA" id="ARBA00022833"/>
    </source>
</evidence>
<evidence type="ECO:0000256" key="4">
    <source>
        <dbReference type="ARBA" id="ARBA00022759"/>
    </source>
</evidence>
<keyword evidence="2 7" id="KW-0540">Nuclease</keyword>
<comment type="function">
    <text evidence="7">Single strand-specific metallo-endoribonuclease involved in late-stage 70S ribosome quality control and in maturation of the 3' terminus of the 16S rRNA.</text>
</comment>
<gene>
    <name evidence="7" type="primary">ybeY</name>
    <name evidence="8" type="ORF">GGR13_002328</name>
</gene>
<feature type="binding site" evidence="7">
    <location>
        <position position="126"/>
    </location>
    <ligand>
        <name>Zn(2+)</name>
        <dbReference type="ChEBI" id="CHEBI:29105"/>
        <note>catalytic</note>
    </ligand>
</feature>